<evidence type="ECO:0000313" key="2">
    <source>
        <dbReference type="Proteomes" id="UP000461443"/>
    </source>
</evidence>
<comment type="caution">
    <text evidence="1">The sequence shown here is derived from an EMBL/GenBank/DDBJ whole genome shotgun (WGS) entry which is preliminary data.</text>
</comment>
<reference evidence="1 2" key="1">
    <citation type="submission" date="2019-12" db="EMBL/GenBank/DDBJ databases">
        <authorList>
            <person name="Lee S.D."/>
        </authorList>
    </citation>
    <scope>NUCLEOTIDE SEQUENCE [LARGE SCALE GENOMIC DNA]</scope>
    <source>
        <strain evidence="1 2">SAP-6</strain>
    </source>
</reference>
<name>A0A845SVQ7_9GAMM</name>
<sequence length="96" mass="11068">MPSQSRHSSNRPYLKRASPEAQIRLFGMGKNLLAILDRSMGVDHRVLCYTITYHDGKRLPTLFWGKSVKDSRGFVDSAMDCHNFMAIKDEYCGKKW</sequence>
<proteinExistence type="predicted"/>
<dbReference type="AlphaFoldDB" id="A0A845SVQ7"/>
<keyword evidence="2" id="KW-1185">Reference proteome</keyword>
<dbReference type="RefSeq" id="WP_162367727.1">
    <property type="nucleotide sequence ID" value="NZ_WUBS01000015.1"/>
</dbReference>
<organism evidence="1 2">
    <name type="scientific">Acerihabitans arboris</name>
    <dbReference type="NCBI Taxonomy" id="2691583"/>
    <lineage>
        <taxon>Bacteria</taxon>
        <taxon>Pseudomonadati</taxon>
        <taxon>Pseudomonadota</taxon>
        <taxon>Gammaproteobacteria</taxon>
        <taxon>Enterobacterales</taxon>
        <taxon>Pectobacteriaceae</taxon>
        <taxon>Acerihabitans</taxon>
    </lineage>
</organism>
<accession>A0A845SVQ7</accession>
<dbReference type="Proteomes" id="UP000461443">
    <property type="component" value="Unassembled WGS sequence"/>
</dbReference>
<gene>
    <name evidence="1" type="ORF">GRH90_20030</name>
</gene>
<reference evidence="1 2" key="2">
    <citation type="submission" date="2020-02" db="EMBL/GenBank/DDBJ databases">
        <title>The new genus of Enterobacteriales.</title>
        <authorList>
            <person name="Kim I.S."/>
        </authorList>
    </citation>
    <scope>NUCLEOTIDE SEQUENCE [LARGE SCALE GENOMIC DNA]</scope>
    <source>
        <strain evidence="1 2">SAP-6</strain>
    </source>
</reference>
<dbReference type="EMBL" id="WUBS01000015">
    <property type="protein sequence ID" value="NDL65025.1"/>
    <property type="molecule type" value="Genomic_DNA"/>
</dbReference>
<protein>
    <submittedName>
        <fullName evidence="1">Uncharacterized protein</fullName>
    </submittedName>
</protein>
<evidence type="ECO:0000313" key="1">
    <source>
        <dbReference type="EMBL" id="NDL65025.1"/>
    </source>
</evidence>